<evidence type="ECO:0000313" key="2">
    <source>
        <dbReference type="EMBL" id="KAJ2671007.1"/>
    </source>
</evidence>
<sequence length="124" mass="13464">MAQMKLPNRPFEAMPTSIPNGSETDGEGTKRQVLVIVALGFVKSAASTFLFALSRCFLYWWTKPTRCARAHGDGLSFSAIISAVPESTTPIPASNQIDSGQQLLSGWTPSQHMVITRCCCDTLL</sequence>
<dbReference type="Proteomes" id="UP001151518">
    <property type="component" value="Unassembled WGS sequence"/>
</dbReference>
<evidence type="ECO:0000256" key="1">
    <source>
        <dbReference type="SAM" id="MobiDB-lite"/>
    </source>
</evidence>
<comment type="caution">
    <text evidence="2">The sequence shown here is derived from an EMBL/GenBank/DDBJ whole genome shotgun (WGS) entry which is preliminary data.</text>
</comment>
<proteinExistence type="predicted"/>
<dbReference type="EMBL" id="JANBTW010000112">
    <property type="protein sequence ID" value="KAJ2671007.1"/>
    <property type="molecule type" value="Genomic_DNA"/>
</dbReference>
<name>A0A9W8KW18_9FUNG</name>
<reference evidence="2" key="1">
    <citation type="submission" date="2022-07" db="EMBL/GenBank/DDBJ databases">
        <title>Phylogenomic reconstructions and comparative analyses of Kickxellomycotina fungi.</title>
        <authorList>
            <person name="Reynolds N.K."/>
            <person name="Stajich J.E."/>
            <person name="Barry K."/>
            <person name="Grigoriev I.V."/>
            <person name="Crous P."/>
            <person name="Smith M.E."/>
        </authorList>
    </citation>
    <scope>NUCLEOTIDE SEQUENCE</scope>
    <source>
        <strain evidence="2">NRRL 3115</strain>
    </source>
</reference>
<protein>
    <submittedName>
        <fullName evidence="2">Uncharacterized protein</fullName>
    </submittedName>
</protein>
<feature type="region of interest" description="Disordered" evidence="1">
    <location>
        <begin position="1"/>
        <end position="27"/>
    </location>
</feature>
<organism evidence="2 3">
    <name type="scientific">Coemansia spiralis</name>
    <dbReference type="NCBI Taxonomy" id="417178"/>
    <lineage>
        <taxon>Eukaryota</taxon>
        <taxon>Fungi</taxon>
        <taxon>Fungi incertae sedis</taxon>
        <taxon>Zoopagomycota</taxon>
        <taxon>Kickxellomycotina</taxon>
        <taxon>Kickxellomycetes</taxon>
        <taxon>Kickxellales</taxon>
        <taxon>Kickxellaceae</taxon>
        <taxon>Coemansia</taxon>
    </lineage>
</organism>
<gene>
    <name evidence="2" type="ORF">GGI25_005656</name>
</gene>
<evidence type="ECO:0000313" key="3">
    <source>
        <dbReference type="Proteomes" id="UP001151518"/>
    </source>
</evidence>
<accession>A0A9W8KW18</accession>
<dbReference type="AlphaFoldDB" id="A0A9W8KW18"/>